<accession>A0ABQ5NIV9</accession>
<dbReference type="Proteomes" id="UP001065593">
    <property type="component" value="Unassembled WGS sequence"/>
</dbReference>
<reference evidence="1" key="1">
    <citation type="submission" date="2022-08" db="EMBL/GenBank/DDBJ databases">
        <title>Draft genome sequence of Lysinibacillus sp. strain KH24.</title>
        <authorList>
            <person name="Kanbe H."/>
            <person name="Itoh H."/>
        </authorList>
    </citation>
    <scope>NUCLEOTIDE SEQUENCE</scope>
    <source>
        <strain evidence="1">KH24</strain>
    </source>
</reference>
<dbReference type="EMBL" id="BRZA01000002">
    <property type="protein sequence ID" value="GLC88229.1"/>
    <property type="molecule type" value="Genomic_DNA"/>
</dbReference>
<keyword evidence="2" id="KW-1185">Reference proteome</keyword>
<organism evidence="1 2">
    <name type="scientific">Lysinibacillus piscis</name>
    <dbReference type="NCBI Taxonomy" id="2518931"/>
    <lineage>
        <taxon>Bacteria</taxon>
        <taxon>Bacillati</taxon>
        <taxon>Bacillota</taxon>
        <taxon>Bacilli</taxon>
        <taxon>Bacillales</taxon>
        <taxon>Bacillaceae</taxon>
        <taxon>Lysinibacillus</taxon>
    </lineage>
</organism>
<protein>
    <submittedName>
        <fullName evidence="1">Uncharacterized protein</fullName>
    </submittedName>
</protein>
<proteinExistence type="predicted"/>
<evidence type="ECO:0000313" key="1">
    <source>
        <dbReference type="EMBL" id="GLC88229.1"/>
    </source>
</evidence>
<sequence length="53" mass="6253">MRSDWQKNFTDKRICNRNGIVCFINLVVSNESDGNGLRIWMYDGSVEALREWD</sequence>
<evidence type="ECO:0000313" key="2">
    <source>
        <dbReference type="Proteomes" id="UP001065593"/>
    </source>
</evidence>
<comment type="caution">
    <text evidence="1">The sequence shown here is derived from an EMBL/GenBank/DDBJ whole genome shotgun (WGS) entry which is preliminary data.</text>
</comment>
<gene>
    <name evidence="1" type="ORF">LYSBPC_13560</name>
</gene>
<name>A0ABQ5NIV9_9BACI</name>